<evidence type="ECO:0000259" key="1">
    <source>
        <dbReference type="Pfam" id="PF05347"/>
    </source>
</evidence>
<organism evidence="2 3">
    <name type="scientific">Glycine soja</name>
    <name type="common">Wild soybean</name>
    <dbReference type="NCBI Taxonomy" id="3848"/>
    <lineage>
        <taxon>Eukaryota</taxon>
        <taxon>Viridiplantae</taxon>
        <taxon>Streptophyta</taxon>
        <taxon>Embryophyta</taxon>
        <taxon>Tracheophyta</taxon>
        <taxon>Spermatophyta</taxon>
        <taxon>Magnoliopsida</taxon>
        <taxon>eudicotyledons</taxon>
        <taxon>Gunneridae</taxon>
        <taxon>Pentapetalae</taxon>
        <taxon>rosids</taxon>
        <taxon>fabids</taxon>
        <taxon>Fabales</taxon>
        <taxon>Fabaceae</taxon>
        <taxon>Papilionoideae</taxon>
        <taxon>50 kb inversion clade</taxon>
        <taxon>NPAAA clade</taxon>
        <taxon>indigoferoid/millettioid clade</taxon>
        <taxon>Phaseoleae</taxon>
        <taxon>Glycine</taxon>
        <taxon>Glycine subgen. Soja</taxon>
    </lineage>
</organism>
<name>A0A445H4L3_GLYSO</name>
<dbReference type="EMBL" id="QZWG01000014">
    <property type="protein sequence ID" value="RZB68545.1"/>
    <property type="molecule type" value="Genomic_DNA"/>
</dbReference>
<protein>
    <recommendedName>
        <fullName evidence="1">Complex 1 LYR protein domain-containing protein</fullName>
    </recommendedName>
</protein>
<keyword evidence="3" id="KW-1185">Reference proteome</keyword>
<dbReference type="Proteomes" id="UP000289340">
    <property type="component" value="Chromosome 14"/>
</dbReference>
<dbReference type="PANTHER" id="PTHR35763:SF1">
    <property type="entry name" value="OS11G0133900 PROTEIN"/>
    <property type="match status" value="1"/>
</dbReference>
<feature type="non-terminal residue" evidence="2">
    <location>
        <position position="1"/>
    </location>
</feature>
<sequence length="150" mass="17616">AMEAAHTTEKGLNKNFYNVCHPMQGSRLWILIETNEIQHLPNNIYRLLLKAVKKHIVKEEKRRRFIEFVTSKFRNNQNLYDCVAIQQKIKLACDYTFLLNSVHHHKVLLSISFFVQDSNSHLFVPVDEVKRTLGKFASSVDLQLFEVYQP</sequence>
<accession>A0A445H4L3</accession>
<dbReference type="Pfam" id="PF05347">
    <property type="entry name" value="Complex1_LYR"/>
    <property type="match status" value="1"/>
</dbReference>
<reference evidence="2 3" key="1">
    <citation type="submission" date="2018-09" db="EMBL/GenBank/DDBJ databases">
        <title>A high-quality reference genome of wild soybean provides a powerful tool to mine soybean genomes.</title>
        <authorList>
            <person name="Xie M."/>
            <person name="Chung C.Y.L."/>
            <person name="Li M.-W."/>
            <person name="Wong F.-L."/>
            <person name="Chan T.-F."/>
            <person name="Lam H.-M."/>
        </authorList>
    </citation>
    <scope>NUCLEOTIDE SEQUENCE [LARGE SCALE GENOMIC DNA]</scope>
    <source>
        <strain evidence="3">cv. W05</strain>
        <tissue evidence="2">Hypocotyl of etiolated seedlings</tissue>
    </source>
</reference>
<evidence type="ECO:0000313" key="2">
    <source>
        <dbReference type="EMBL" id="RZB68545.1"/>
    </source>
</evidence>
<evidence type="ECO:0000313" key="3">
    <source>
        <dbReference type="Proteomes" id="UP000289340"/>
    </source>
</evidence>
<gene>
    <name evidence="2" type="ORF">D0Y65_038357</name>
</gene>
<proteinExistence type="predicted"/>
<feature type="domain" description="Complex 1 LYR protein" evidence="1">
    <location>
        <begin position="45"/>
        <end position="95"/>
    </location>
</feature>
<dbReference type="AlphaFoldDB" id="A0A445H4L3"/>
<comment type="caution">
    <text evidence="2">The sequence shown here is derived from an EMBL/GenBank/DDBJ whole genome shotgun (WGS) entry which is preliminary data.</text>
</comment>
<dbReference type="PANTHER" id="PTHR35763">
    <property type="entry name" value="COMPLEX 1 LYR-LIKE PROTEIN"/>
    <property type="match status" value="1"/>
</dbReference>
<dbReference type="InterPro" id="IPR008011">
    <property type="entry name" value="Complex1_LYR_dom"/>
</dbReference>